<dbReference type="EMBL" id="MEHJ01000001">
    <property type="protein sequence ID" value="OEJ28800.1"/>
    <property type="molecule type" value="Genomic_DNA"/>
</dbReference>
<sequence>MTWQRCFHLVRLHLDAGGTLPTMAGEVVRQGEDLGRWVQSVRLGWDKLTGVQQWMCEQVLGIEPATEDEKPKLRTSQAQKWALHLAAARQFFEREGHLWVPRKHVETITTGGSGEDQERRVVHLKLGAWVGNQRSRAAMLTPERIEQLSQVGMRWT</sequence>
<organism evidence="2 3">
    <name type="scientific">Streptomyces agglomeratus</name>
    <dbReference type="NCBI Taxonomy" id="285458"/>
    <lineage>
        <taxon>Bacteria</taxon>
        <taxon>Bacillati</taxon>
        <taxon>Actinomycetota</taxon>
        <taxon>Actinomycetes</taxon>
        <taxon>Kitasatosporales</taxon>
        <taxon>Streptomycetaceae</taxon>
        <taxon>Streptomyces</taxon>
    </lineage>
</organism>
<accession>A0A1E5PGW6</accession>
<evidence type="ECO:0000259" key="1">
    <source>
        <dbReference type="Pfam" id="PF03457"/>
    </source>
</evidence>
<dbReference type="InterPro" id="IPR005114">
    <property type="entry name" value="Helicase_assoc"/>
</dbReference>
<dbReference type="PANTHER" id="PTHR33418">
    <property type="entry name" value="HELICASE-ASSOCIATED"/>
    <property type="match status" value="1"/>
</dbReference>
<protein>
    <recommendedName>
        <fullName evidence="1">Helicase-associated domain-containing protein</fullName>
    </recommendedName>
</protein>
<evidence type="ECO:0000313" key="2">
    <source>
        <dbReference type="EMBL" id="OEJ28800.1"/>
    </source>
</evidence>
<dbReference type="Proteomes" id="UP000095759">
    <property type="component" value="Unassembled WGS sequence"/>
</dbReference>
<dbReference type="PANTHER" id="PTHR33418:SF1">
    <property type="entry name" value="HELICASE-ASSOCIATED DOMAIN-CONTAINING PROTEIN"/>
    <property type="match status" value="1"/>
</dbReference>
<proteinExistence type="predicted"/>
<feature type="domain" description="Helicase-associated" evidence="1">
    <location>
        <begin position="78"/>
        <end position="153"/>
    </location>
</feature>
<keyword evidence="3" id="KW-1185">Reference proteome</keyword>
<gene>
    <name evidence="2" type="ORF">AS594_34525</name>
</gene>
<reference evidence="2 3" key="1">
    <citation type="submission" date="2016-08" db="EMBL/GenBank/DDBJ databases">
        <title>Complete genome sequence of Streptomyces agglomeratus strain 6-3-2, a novel anti-MRSA actinomycete isolated from Wuli of Tebit, China.</title>
        <authorList>
            <person name="Chen X."/>
        </authorList>
    </citation>
    <scope>NUCLEOTIDE SEQUENCE [LARGE SCALE GENOMIC DNA]</scope>
    <source>
        <strain evidence="2 3">6-3-2</strain>
    </source>
</reference>
<dbReference type="RefSeq" id="WP_069774710.1">
    <property type="nucleotide sequence ID" value="NZ_MEHJ01000001.1"/>
</dbReference>
<dbReference type="Pfam" id="PF03457">
    <property type="entry name" value="HA"/>
    <property type="match status" value="1"/>
</dbReference>
<comment type="caution">
    <text evidence="2">The sequence shown here is derived from an EMBL/GenBank/DDBJ whole genome shotgun (WGS) entry which is preliminary data.</text>
</comment>
<name>A0A1E5PGW6_9ACTN</name>
<evidence type="ECO:0000313" key="3">
    <source>
        <dbReference type="Proteomes" id="UP000095759"/>
    </source>
</evidence>
<dbReference type="Gene3D" id="6.10.140.530">
    <property type="match status" value="1"/>
</dbReference>
<dbReference type="AlphaFoldDB" id="A0A1E5PGW6"/>